<dbReference type="OrthoDB" id="6159213at2759"/>
<feature type="region of interest" description="Disordered" evidence="1">
    <location>
        <begin position="284"/>
        <end position="304"/>
    </location>
</feature>
<organism evidence="3 4">
    <name type="scientific">Eumeta variegata</name>
    <name type="common">Bagworm moth</name>
    <name type="synonym">Eumeta japonica</name>
    <dbReference type="NCBI Taxonomy" id="151549"/>
    <lineage>
        <taxon>Eukaryota</taxon>
        <taxon>Metazoa</taxon>
        <taxon>Ecdysozoa</taxon>
        <taxon>Arthropoda</taxon>
        <taxon>Hexapoda</taxon>
        <taxon>Insecta</taxon>
        <taxon>Pterygota</taxon>
        <taxon>Neoptera</taxon>
        <taxon>Endopterygota</taxon>
        <taxon>Lepidoptera</taxon>
        <taxon>Glossata</taxon>
        <taxon>Ditrysia</taxon>
        <taxon>Tineoidea</taxon>
        <taxon>Psychidae</taxon>
        <taxon>Oiketicinae</taxon>
        <taxon>Eumeta</taxon>
    </lineage>
</organism>
<feature type="region of interest" description="Disordered" evidence="1">
    <location>
        <begin position="148"/>
        <end position="184"/>
    </location>
</feature>
<feature type="domain" description="MADF" evidence="2">
    <location>
        <begin position="34"/>
        <end position="136"/>
    </location>
</feature>
<dbReference type="EMBL" id="BGZK01000141">
    <property type="protein sequence ID" value="GBP22584.1"/>
    <property type="molecule type" value="Genomic_DNA"/>
</dbReference>
<dbReference type="AlphaFoldDB" id="A0A4C1U9H8"/>
<reference evidence="3 4" key="1">
    <citation type="journal article" date="2019" name="Commun. Biol.">
        <title>The bagworm genome reveals a unique fibroin gene that provides high tensile strength.</title>
        <authorList>
            <person name="Kono N."/>
            <person name="Nakamura H."/>
            <person name="Ohtoshi R."/>
            <person name="Tomita M."/>
            <person name="Numata K."/>
            <person name="Arakawa K."/>
        </authorList>
    </citation>
    <scope>NUCLEOTIDE SEQUENCE [LARGE SCALE GENOMIC DNA]</scope>
</reference>
<evidence type="ECO:0000313" key="3">
    <source>
        <dbReference type="EMBL" id="GBP22584.1"/>
    </source>
</evidence>
<dbReference type="STRING" id="151549.A0A4C1U9H8"/>
<evidence type="ECO:0000259" key="2">
    <source>
        <dbReference type="PROSITE" id="PS51029"/>
    </source>
</evidence>
<dbReference type="GO" id="GO:0006357">
    <property type="term" value="P:regulation of transcription by RNA polymerase II"/>
    <property type="evidence" value="ECO:0007669"/>
    <property type="project" value="TreeGrafter"/>
</dbReference>
<sequence length="320" mass="37360">MCVHAPDIGPANNLRRMHHRFPSARRTPVRCKKGRSSTPVYWPVLWDKTQKCYKNRQSSFAAWREICLALNEGFETMSEKEKNDFGKDIIKKWNNARDNWMKYHKKVKECKSGSGAKSLRKYKFYNQMLFLCKIVTRLTTEASITSEKNITQSHNKETDSQTNNDPTALAHTTDRTKTSKKRKTDCSEVDRQMLTLIKSVEEEDKSKSMCFFKGIAPIVDKYSDDDYFEFQYEVIKVMRNLTRRNQASMQQQNYNYNINGGYTTATPDYRIHEYQPTQLIPSTSRMPQKLMQQDDSQSSIITELSSITSPDYDFDFSKSP</sequence>
<evidence type="ECO:0000313" key="4">
    <source>
        <dbReference type="Proteomes" id="UP000299102"/>
    </source>
</evidence>
<accession>A0A4C1U9H8</accession>
<evidence type="ECO:0000256" key="1">
    <source>
        <dbReference type="SAM" id="MobiDB-lite"/>
    </source>
</evidence>
<dbReference type="GO" id="GO:0005634">
    <property type="term" value="C:nucleus"/>
    <property type="evidence" value="ECO:0007669"/>
    <property type="project" value="TreeGrafter"/>
</dbReference>
<feature type="compositionally biased region" description="Polar residues" evidence="1">
    <location>
        <begin position="284"/>
        <end position="295"/>
    </location>
</feature>
<dbReference type="PROSITE" id="PS51029">
    <property type="entry name" value="MADF"/>
    <property type="match status" value="1"/>
</dbReference>
<dbReference type="Pfam" id="PF10545">
    <property type="entry name" value="MADF_DNA_bdg"/>
    <property type="match status" value="1"/>
</dbReference>
<protein>
    <recommendedName>
        <fullName evidence="2">MADF domain-containing protein</fullName>
    </recommendedName>
</protein>
<dbReference type="InterPro" id="IPR039353">
    <property type="entry name" value="TF_Adf1"/>
</dbReference>
<dbReference type="InterPro" id="IPR006578">
    <property type="entry name" value="MADF-dom"/>
</dbReference>
<dbReference type="Proteomes" id="UP000299102">
    <property type="component" value="Unassembled WGS sequence"/>
</dbReference>
<dbReference type="GO" id="GO:0005667">
    <property type="term" value="C:transcription regulator complex"/>
    <property type="evidence" value="ECO:0007669"/>
    <property type="project" value="TreeGrafter"/>
</dbReference>
<gene>
    <name evidence="3" type="ORF">EVAR_84824_1</name>
</gene>
<keyword evidence="4" id="KW-1185">Reference proteome</keyword>
<dbReference type="SMART" id="SM00595">
    <property type="entry name" value="MADF"/>
    <property type="match status" value="1"/>
</dbReference>
<name>A0A4C1U9H8_EUMVA</name>
<proteinExistence type="predicted"/>
<dbReference type="PANTHER" id="PTHR12243:SF69">
    <property type="entry name" value="SI:CH73-59F11.3"/>
    <property type="match status" value="1"/>
</dbReference>
<dbReference type="PANTHER" id="PTHR12243">
    <property type="entry name" value="MADF DOMAIN TRANSCRIPTION FACTOR"/>
    <property type="match status" value="1"/>
</dbReference>
<comment type="caution">
    <text evidence="3">The sequence shown here is derived from an EMBL/GenBank/DDBJ whole genome shotgun (WGS) entry which is preliminary data.</text>
</comment>